<accession>A0A913YJ49</accession>
<dbReference type="PANTHER" id="PTHR24251">
    <property type="entry name" value="OVOCHYMASE-RELATED"/>
    <property type="match status" value="1"/>
</dbReference>
<dbReference type="Gene3D" id="2.60.120.290">
    <property type="entry name" value="Spermadhesin, CUB domain"/>
    <property type="match status" value="1"/>
</dbReference>
<keyword evidence="4" id="KW-0732">Signal</keyword>
<evidence type="ECO:0000259" key="5">
    <source>
        <dbReference type="PROSITE" id="PS01180"/>
    </source>
</evidence>
<dbReference type="KEGG" id="epa:110240837"/>
<dbReference type="InterPro" id="IPR035914">
    <property type="entry name" value="Sperma_CUB_dom_sf"/>
</dbReference>
<feature type="domain" description="CUB" evidence="5">
    <location>
        <begin position="12"/>
        <end position="140"/>
    </location>
</feature>
<dbReference type="EnsemblMetazoa" id="XM_028659614.1">
    <property type="protein sequence ID" value="XP_028515415.1"/>
    <property type="gene ID" value="LOC110240837"/>
</dbReference>
<dbReference type="SMART" id="SM00042">
    <property type="entry name" value="CUB"/>
    <property type="match status" value="1"/>
</dbReference>
<dbReference type="CDD" id="cd00041">
    <property type="entry name" value="CUB"/>
    <property type="match status" value="1"/>
</dbReference>
<evidence type="ECO:0000313" key="7">
    <source>
        <dbReference type="Proteomes" id="UP000887567"/>
    </source>
</evidence>
<dbReference type="SUPFAM" id="SSF49854">
    <property type="entry name" value="Spermadhesin, CUB domain"/>
    <property type="match status" value="1"/>
</dbReference>
<evidence type="ECO:0000313" key="6">
    <source>
        <dbReference type="EnsemblMetazoa" id="XP_028515415.1"/>
    </source>
</evidence>
<dbReference type="InterPro" id="IPR000859">
    <property type="entry name" value="CUB_dom"/>
</dbReference>
<feature type="signal peptide" evidence="4">
    <location>
        <begin position="1"/>
        <end position="16"/>
    </location>
</feature>
<keyword evidence="7" id="KW-1185">Reference proteome</keyword>
<evidence type="ECO:0000256" key="1">
    <source>
        <dbReference type="ARBA" id="ARBA00022737"/>
    </source>
</evidence>
<protein>
    <recommendedName>
        <fullName evidence="5">CUB domain-containing protein</fullName>
    </recommendedName>
</protein>
<dbReference type="OrthoDB" id="5989800at2759"/>
<feature type="chain" id="PRO_5036917641" description="CUB domain-containing protein" evidence="4">
    <location>
        <begin position="17"/>
        <end position="148"/>
    </location>
</feature>
<dbReference type="OMA" id="RFRAFEV"/>
<evidence type="ECO:0000256" key="3">
    <source>
        <dbReference type="PROSITE-ProRule" id="PRU00059"/>
    </source>
</evidence>
<organism evidence="6 7">
    <name type="scientific">Exaiptasia diaphana</name>
    <name type="common">Tropical sea anemone</name>
    <name type="synonym">Aiptasia pulchella</name>
    <dbReference type="NCBI Taxonomy" id="2652724"/>
    <lineage>
        <taxon>Eukaryota</taxon>
        <taxon>Metazoa</taxon>
        <taxon>Cnidaria</taxon>
        <taxon>Anthozoa</taxon>
        <taxon>Hexacorallia</taxon>
        <taxon>Actiniaria</taxon>
        <taxon>Aiptasiidae</taxon>
        <taxon>Exaiptasia</taxon>
    </lineage>
</organism>
<name>A0A913YJ49_EXADI</name>
<evidence type="ECO:0000256" key="2">
    <source>
        <dbReference type="ARBA" id="ARBA00023157"/>
    </source>
</evidence>
<dbReference type="AlphaFoldDB" id="A0A913YJ49"/>
<sequence>MFKVVVVLLLVCRSASLSVSRRRSIRSSPESECGEIKDNTLHSPNYPRNYPTNTHCMYTIPVHQNTVLNLKFVDFDMEDSSDCSYDYVEVRDNEQSYGKYCGRSLRGSNIMLEDTPYVNVIFHSDKSLSKRGFHIKYDYANKHGMYIH</sequence>
<dbReference type="PROSITE" id="PS01180">
    <property type="entry name" value="CUB"/>
    <property type="match status" value="1"/>
</dbReference>
<proteinExistence type="predicted"/>
<dbReference type="Proteomes" id="UP000887567">
    <property type="component" value="Unplaced"/>
</dbReference>
<dbReference type="RefSeq" id="XP_028515415.1">
    <property type="nucleotide sequence ID" value="XM_028659614.1"/>
</dbReference>
<keyword evidence="2" id="KW-1015">Disulfide bond</keyword>
<keyword evidence="1" id="KW-0677">Repeat</keyword>
<dbReference type="FunFam" id="2.60.120.290:FF:000013">
    <property type="entry name" value="Membrane frizzled-related protein"/>
    <property type="match status" value="1"/>
</dbReference>
<dbReference type="PANTHER" id="PTHR24251:SF50">
    <property type="entry name" value="ATTRACTIN-LIKE 1A"/>
    <property type="match status" value="1"/>
</dbReference>
<reference evidence="6" key="1">
    <citation type="submission" date="2022-11" db="UniProtKB">
        <authorList>
            <consortium name="EnsemblMetazoa"/>
        </authorList>
    </citation>
    <scope>IDENTIFICATION</scope>
</reference>
<dbReference type="GeneID" id="110240837"/>
<comment type="caution">
    <text evidence="3">Lacks conserved residue(s) required for the propagation of feature annotation.</text>
</comment>
<dbReference type="Pfam" id="PF00431">
    <property type="entry name" value="CUB"/>
    <property type="match status" value="1"/>
</dbReference>
<evidence type="ECO:0000256" key="4">
    <source>
        <dbReference type="SAM" id="SignalP"/>
    </source>
</evidence>